<dbReference type="Pfam" id="PF16575">
    <property type="entry name" value="CLP1_P"/>
    <property type="match status" value="1"/>
</dbReference>
<name>A0AAT9GRP4_9CREN</name>
<dbReference type="InterPro" id="IPR032319">
    <property type="entry name" value="CLP1_P"/>
</dbReference>
<evidence type="ECO:0000256" key="4">
    <source>
        <dbReference type="ARBA" id="ARBA00022741"/>
    </source>
</evidence>
<organism evidence="11">
    <name type="scientific">Sulfurisphaera javensis</name>
    <dbReference type="NCBI Taxonomy" id="2049879"/>
    <lineage>
        <taxon>Archaea</taxon>
        <taxon>Thermoproteota</taxon>
        <taxon>Thermoprotei</taxon>
        <taxon>Sulfolobales</taxon>
        <taxon>Sulfolobaceae</taxon>
        <taxon>Sulfurisphaera</taxon>
    </lineage>
</organism>
<evidence type="ECO:0000256" key="7">
    <source>
        <dbReference type="ARBA" id="ARBA00024737"/>
    </source>
</evidence>
<dbReference type="InterPro" id="IPR027417">
    <property type="entry name" value="P-loop_NTPase"/>
</dbReference>
<evidence type="ECO:0000256" key="8">
    <source>
        <dbReference type="ARBA" id="ARBA00044641"/>
    </source>
</evidence>
<dbReference type="EC" id="2.7.1.78" evidence="2"/>
<dbReference type="SUPFAM" id="SSF52540">
    <property type="entry name" value="P-loop containing nucleoside triphosphate hydrolases"/>
    <property type="match status" value="1"/>
</dbReference>
<dbReference type="GeneID" id="92354426"/>
<evidence type="ECO:0000256" key="1">
    <source>
        <dbReference type="ARBA" id="ARBA00001968"/>
    </source>
</evidence>
<keyword evidence="6" id="KW-0067">ATP-binding</keyword>
<dbReference type="AlphaFoldDB" id="A0AAT9GRP4"/>
<dbReference type="KEGG" id="sjv:SJAV_14690"/>
<comment type="cofactor">
    <cofactor evidence="1">
        <name>a divalent metal cation</name>
        <dbReference type="ChEBI" id="CHEBI:60240"/>
    </cofactor>
</comment>
<evidence type="ECO:0000313" key="11">
    <source>
        <dbReference type="EMBL" id="BFH73525.1"/>
    </source>
</evidence>
<reference evidence="11" key="1">
    <citation type="submission" date="2024-03" db="EMBL/GenBank/DDBJ databases">
        <title>Complete genome sequence of Sulfurisphaera javensis strain KD-1.</title>
        <authorList>
            <person name="Sakai H."/>
            <person name="Nur N."/>
            <person name="Suwanto A."/>
            <person name="Kurosawa N."/>
        </authorList>
    </citation>
    <scope>NUCLEOTIDE SEQUENCE</scope>
    <source>
        <strain evidence="11">KD-1</strain>
    </source>
</reference>
<evidence type="ECO:0000256" key="5">
    <source>
        <dbReference type="ARBA" id="ARBA00022777"/>
    </source>
</evidence>
<dbReference type="GO" id="GO:0006396">
    <property type="term" value="P:RNA processing"/>
    <property type="evidence" value="ECO:0007669"/>
    <property type="project" value="InterPro"/>
</dbReference>
<evidence type="ECO:0000256" key="6">
    <source>
        <dbReference type="ARBA" id="ARBA00022840"/>
    </source>
</evidence>
<dbReference type="GO" id="GO:0051734">
    <property type="term" value="F:ATP-dependent polynucleotide 5'-hydroxyl-kinase activity"/>
    <property type="evidence" value="ECO:0007669"/>
    <property type="project" value="UniProtKB-EC"/>
</dbReference>
<dbReference type="InterPro" id="IPR045116">
    <property type="entry name" value="Clp1/Grc3"/>
</dbReference>
<proteinExistence type="predicted"/>
<protein>
    <recommendedName>
        <fullName evidence="2">polynucleotide 5'-hydroxyl-kinase</fullName>
        <ecNumber evidence="2">2.7.1.78</ecNumber>
    </recommendedName>
</protein>
<comment type="catalytic activity">
    <reaction evidence="8">
        <text>a 5'-end dephospho-ribonucleoside-RNA + ATP = a 5'-end 5'-phospho-ribonucleoside-RNA + ADP + H(+)</text>
        <dbReference type="Rhea" id="RHEA:54580"/>
        <dbReference type="Rhea" id="RHEA-COMP:13936"/>
        <dbReference type="Rhea" id="RHEA-COMP:15179"/>
        <dbReference type="ChEBI" id="CHEBI:15378"/>
        <dbReference type="ChEBI" id="CHEBI:30616"/>
        <dbReference type="ChEBI" id="CHEBI:138282"/>
        <dbReference type="ChEBI" id="CHEBI:138284"/>
        <dbReference type="ChEBI" id="CHEBI:456216"/>
        <dbReference type="EC" id="2.7.1.78"/>
    </reaction>
</comment>
<keyword evidence="4" id="KW-0547">Nucleotide-binding</keyword>
<dbReference type="GO" id="GO:0005524">
    <property type="term" value="F:ATP binding"/>
    <property type="evidence" value="ECO:0007669"/>
    <property type="project" value="UniProtKB-KW"/>
</dbReference>
<accession>A0AAT9GRP4</accession>
<evidence type="ECO:0000259" key="10">
    <source>
        <dbReference type="Pfam" id="PF16575"/>
    </source>
</evidence>
<dbReference type="RefSeq" id="WP_369609112.1">
    <property type="nucleotide sequence ID" value="NZ_AP031322.1"/>
</dbReference>
<keyword evidence="3" id="KW-0808">Transferase</keyword>
<dbReference type="Gene3D" id="3.40.50.300">
    <property type="entry name" value="P-loop containing nucleotide triphosphate hydrolases"/>
    <property type="match status" value="1"/>
</dbReference>
<gene>
    <name evidence="11" type="ORF">SJAV_14690</name>
</gene>
<evidence type="ECO:0000256" key="3">
    <source>
        <dbReference type="ARBA" id="ARBA00022679"/>
    </source>
</evidence>
<feature type="domain" description="Clp1 P-loop" evidence="10">
    <location>
        <begin position="82"/>
        <end position="243"/>
    </location>
</feature>
<dbReference type="EMBL" id="AP031322">
    <property type="protein sequence ID" value="BFH73525.1"/>
    <property type="molecule type" value="Genomic_DNA"/>
</dbReference>
<evidence type="ECO:0000256" key="2">
    <source>
        <dbReference type="ARBA" id="ARBA00012157"/>
    </source>
</evidence>
<comment type="catalytic activity">
    <reaction evidence="9">
        <text>a 5'-end dephospho-2'-deoxyribonucleoside-DNA + ATP = a 5'-end 5'-phospho-2'-deoxyribonucleoside-DNA + ADP + H(+)</text>
        <dbReference type="Rhea" id="RHEA:15669"/>
        <dbReference type="Rhea" id="RHEA-COMP:13180"/>
        <dbReference type="Rhea" id="RHEA-COMP:13184"/>
        <dbReference type="ChEBI" id="CHEBI:15378"/>
        <dbReference type="ChEBI" id="CHEBI:30616"/>
        <dbReference type="ChEBI" id="CHEBI:136412"/>
        <dbReference type="ChEBI" id="CHEBI:136416"/>
        <dbReference type="ChEBI" id="CHEBI:456216"/>
        <dbReference type="EC" id="2.7.1.78"/>
    </reaction>
</comment>
<dbReference type="PANTHER" id="PTHR12755">
    <property type="entry name" value="CLEAVAGE/POLYADENYLATION FACTOR IA SUBUNIT CLP1P"/>
    <property type="match status" value="1"/>
</dbReference>
<comment type="function">
    <text evidence="7">Polynucleotide kinase that can phosphorylate the 5'-hydroxyl groups of both single-stranded RNA (ssRNA) and single-stranded DNA (ssDNA). Exhibits a strong preference for ssRNA.</text>
</comment>
<sequence length="351" mass="39927">MFEKDIDIVIKGPCKIKVKQGLIDISGIEINDEIEIKDAKTYTLTTLKETDLNMDCNIVSKFPTLSWQKIGKELGGKILVLGNENSGKSYFSNLVSNLKNIPILDADVGQSSLFIPTFIALSNIKQTLNPREKGYSKLEFFGDKSPTINPSYHIALITKLLQNNIIVDTDGWVSGFFAFKHKLELIYLIDPDYIVIFENEEKLPLPNDLNKKIIHIKRFPLGNWRDRNERKKYRQSLYKEYFTRANEIQIRTEKIFGIPVTNNLFISWGGDLLQISDEEPCEGYYVQDVKGLLLGLTSKGKIVGAGIISNINKDYVTIKTPEKDVDGALMGYISLNENFEERRVKIKKCSS</sequence>
<keyword evidence="5" id="KW-0418">Kinase</keyword>
<dbReference type="PANTHER" id="PTHR12755:SF3">
    <property type="entry name" value="POLYNUCLEOTIDE 5'-HYDROXYL-KINASE NOL9"/>
    <property type="match status" value="1"/>
</dbReference>
<evidence type="ECO:0000256" key="9">
    <source>
        <dbReference type="ARBA" id="ARBA00044673"/>
    </source>
</evidence>